<dbReference type="Proteomes" id="UP000026962">
    <property type="component" value="Chromosome 12"/>
</dbReference>
<proteinExistence type="predicted"/>
<dbReference type="AlphaFoldDB" id="A0A0E0MM42"/>
<evidence type="ECO:0000256" key="1">
    <source>
        <dbReference type="SAM" id="MobiDB-lite"/>
    </source>
</evidence>
<feature type="compositionally biased region" description="Basic residues" evidence="1">
    <location>
        <begin position="28"/>
        <end position="37"/>
    </location>
</feature>
<sequence>MIFIGDYTEPSKKRKRAVAKGASTYWSKIRKSAKSKHPSSTGSDIENKDSAFEDGADDDAGVGDDSARSDTNKDEQSWGYTPSPNPLALFQPRRHLPLHLYALKIWMGRRFWRRLPARLCQDRCEGADPYYCYPQEAGQDHFHRAVLSWGAFSAIVNLLRLILKDLLPKNASGVKAELKAFRPHSWWLEGKLIATDRFREKLAKDTDAEEANCAAMGAKKVPRITLGCEAFSPFFP</sequence>
<feature type="region of interest" description="Disordered" evidence="1">
    <location>
        <begin position="1"/>
        <end position="83"/>
    </location>
</feature>
<evidence type="ECO:0000313" key="2">
    <source>
        <dbReference type="EnsemblPlants" id="OPUNC12G09850.1"/>
    </source>
</evidence>
<dbReference type="Gramene" id="OPUNC12G09850.1">
    <property type="protein sequence ID" value="OPUNC12G09850.1"/>
    <property type="gene ID" value="OPUNC12G09850"/>
</dbReference>
<name>A0A0E0MM42_ORYPU</name>
<keyword evidence="3" id="KW-1185">Reference proteome</keyword>
<reference evidence="2" key="2">
    <citation type="submission" date="2018-05" db="EMBL/GenBank/DDBJ databases">
        <title>OpunRS2 (Oryza punctata Reference Sequence Version 2).</title>
        <authorList>
            <person name="Zhang J."/>
            <person name="Kudrna D."/>
            <person name="Lee S."/>
            <person name="Talag J."/>
            <person name="Welchert J."/>
            <person name="Wing R.A."/>
        </authorList>
    </citation>
    <scope>NUCLEOTIDE SEQUENCE [LARGE SCALE GENOMIC DNA]</scope>
</reference>
<dbReference type="HOGENOM" id="CLU_1177028_0_0_1"/>
<reference evidence="2" key="1">
    <citation type="submission" date="2015-04" db="UniProtKB">
        <authorList>
            <consortium name="EnsemblPlants"/>
        </authorList>
    </citation>
    <scope>IDENTIFICATION</scope>
</reference>
<protein>
    <submittedName>
        <fullName evidence="2">Uncharacterized protein</fullName>
    </submittedName>
</protein>
<organism evidence="2">
    <name type="scientific">Oryza punctata</name>
    <name type="common">Red rice</name>
    <dbReference type="NCBI Taxonomy" id="4537"/>
    <lineage>
        <taxon>Eukaryota</taxon>
        <taxon>Viridiplantae</taxon>
        <taxon>Streptophyta</taxon>
        <taxon>Embryophyta</taxon>
        <taxon>Tracheophyta</taxon>
        <taxon>Spermatophyta</taxon>
        <taxon>Magnoliopsida</taxon>
        <taxon>Liliopsida</taxon>
        <taxon>Poales</taxon>
        <taxon>Poaceae</taxon>
        <taxon>BOP clade</taxon>
        <taxon>Oryzoideae</taxon>
        <taxon>Oryzeae</taxon>
        <taxon>Oryzinae</taxon>
        <taxon>Oryza</taxon>
    </lineage>
</organism>
<accession>A0A0E0MM42</accession>
<evidence type="ECO:0000313" key="3">
    <source>
        <dbReference type="Proteomes" id="UP000026962"/>
    </source>
</evidence>
<feature type="compositionally biased region" description="Basic and acidic residues" evidence="1">
    <location>
        <begin position="65"/>
        <end position="76"/>
    </location>
</feature>
<feature type="compositionally biased region" description="Acidic residues" evidence="1">
    <location>
        <begin position="52"/>
        <end position="62"/>
    </location>
</feature>
<dbReference type="EnsemblPlants" id="OPUNC12G09850.1">
    <property type="protein sequence ID" value="OPUNC12G09850.1"/>
    <property type="gene ID" value="OPUNC12G09850"/>
</dbReference>